<dbReference type="InterPro" id="IPR036249">
    <property type="entry name" value="Thioredoxin-like_sf"/>
</dbReference>
<dbReference type="GO" id="GO:0006749">
    <property type="term" value="P:glutathione metabolic process"/>
    <property type="evidence" value="ECO:0007669"/>
    <property type="project" value="TreeGrafter"/>
</dbReference>
<dbReference type="SUPFAM" id="SSF52833">
    <property type="entry name" value="Thioredoxin-like"/>
    <property type="match status" value="1"/>
</dbReference>
<dbReference type="FunFam" id="1.20.1050.10:FF:000030">
    <property type="entry name" value="Glutathione S-transferase S1"/>
    <property type="match status" value="1"/>
</dbReference>
<reference evidence="4" key="2">
    <citation type="submission" date="2010-04" db="EMBL/GenBank/DDBJ databases">
        <authorList>
            <person name="Buell R."/>
            <person name="Hamilton J."/>
            <person name="Hostetler J."/>
        </authorList>
    </citation>
    <scope>NUCLEOTIDE SEQUENCE [LARGE SCALE GENOMIC DNA]</scope>
    <source>
        <strain evidence="4">DAOM:BR144</strain>
    </source>
</reference>
<dbReference type="Pfam" id="PF14497">
    <property type="entry name" value="GST_C_3"/>
    <property type="match status" value="1"/>
</dbReference>
<dbReference type="PANTHER" id="PTHR11571">
    <property type="entry name" value="GLUTATHIONE S-TRANSFERASE"/>
    <property type="match status" value="1"/>
</dbReference>
<dbReference type="CDD" id="cd03192">
    <property type="entry name" value="GST_C_Sigma_like"/>
    <property type="match status" value="1"/>
</dbReference>
<protein>
    <recommendedName>
        <fullName evidence="5">Glutathione S-transferase</fullName>
    </recommendedName>
</protein>
<dbReference type="InterPro" id="IPR010987">
    <property type="entry name" value="Glutathione-S-Trfase_C-like"/>
</dbReference>
<dbReference type="InterPro" id="IPR004045">
    <property type="entry name" value="Glutathione_S-Trfase_N"/>
</dbReference>
<evidence type="ECO:0000313" key="3">
    <source>
        <dbReference type="EnsemblProtists" id="PYU1_T005305"/>
    </source>
</evidence>
<dbReference type="EMBL" id="GL376633">
    <property type="status" value="NOT_ANNOTATED_CDS"/>
    <property type="molecule type" value="Genomic_DNA"/>
</dbReference>
<dbReference type="HOGENOM" id="CLU_039475_1_2_1"/>
<proteinExistence type="predicted"/>
<dbReference type="SUPFAM" id="SSF47616">
    <property type="entry name" value="GST C-terminal domain-like"/>
    <property type="match status" value="1"/>
</dbReference>
<dbReference type="VEuPathDB" id="FungiDB:PYU1_G005294"/>
<dbReference type="PROSITE" id="PS50404">
    <property type="entry name" value="GST_NTER"/>
    <property type="match status" value="1"/>
</dbReference>
<dbReference type="InParanoid" id="K3WK13"/>
<dbReference type="EnsemblProtists" id="PYU1_T005305">
    <property type="protein sequence ID" value="PYU1_T005305"/>
    <property type="gene ID" value="PYU1_G005294"/>
</dbReference>
<dbReference type="eggNOG" id="KOG1695">
    <property type="taxonomic scope" value="Eukaryota"/>
</dbReference>
<dbReference type="Proteomes" id="UP000019132">
    <property type="component" value="Unassembled WGS sequence"/>
</dbReference>
<accession>K3WK13</accession>
<dbReference type="InterPro" id="IPR050213">
    <property type="entry name" value="GST_superfamily"/>
</dbReference>
<dbReference type="PANTHER" id="PTHR11571:SF150">
    <property type="entry name" value="GLUTATHIONE S-TRANSFERASE"/>
    <property type="match status" value="1"/>
</dbReference>
<dbReference type="GO" id="GO:0004364">
    <property type="term" value="F:glutathione transferase activity"/>
    <property type="evidence" value="ECO:0007669"/>
    <property type="project" value="TreeGrafter"/>
</dbReference>
<evidence type="ECO:0000313" key="4">
    <source>
        <dbReference type="Proteomes" id="UP000019132"/>
    </source>
</evidence>
<reference evidence="3" key="3">
    <citation type="submission" date="2015-02" db="UniProtKB">
        <authorList>
            <consortium name="EnsemblProtists"/>
        </authorList>
    </citation>
    <scope>IDENTIFICATION</scope>
    <source>
        <strain evidence="3">DAOM BR144</strain>
    </source>
</reference>
<dbReference type="SFLD" id="SFLDG01205">
    <property type="entry name" value="AMPS.1"/>
    <property type="match status" value="1"/>
</dbReference>
<feature type="domain" description="GST C-terminal" evidence="2">
    <location>
        <begin position="83"/>
        <end position="204"/>
    </location>
</feature>
<dbReference type="Pfam" id="PF02798">
    <property type="entry name" value="GST_N"/>
    <property type="match status" value="1"/>
</dbReference>
<dbReference type="PROSITE" id="PS50405">
    <property type="entry name" value="GST_CTER"/>
    <property type="match status" value="1"/>
</dbReference>
<dbReference type="SFLD" id="SFLDG00363">
    <property type="entry name" value="AMPS_(cytGST):_Alpha-__Mu-__Pi"/>
    <property type="match status" value="1"/>
</dbReference>
<evidence type="ECO:0000259" key="1">
    <source>
        <dbReference type="PROSITE" id="PS50404"/>
    </source>
</evidence>
<dbReference type="InterPro" id="IPR040079">
    <property type="entry name" value="Glutathione_S-Trfase"/>
</dbReference>
<dbReference type="SFLD" id="SFLDS00019">
    <property type="entry name" value="Glutathione_Transferase_(cytos"/>
    <property type="match status" value="1"/>
</dbReference>
<name>K3WK13_GLOUD</name>
<dbReference type="InterPro" id="IPR036282">
    <property type="entry name" value="Glutathione-S-Trfase_C_sf"/>
</dbReference>
<dbReference type="AlphaFoldDB" id="K3WK13"/>
<dbReference type="Gene3D" id="3.40.30.10">
    <property type="entry name" value="Glutaredoxin"/>
    <property type="match status" value="1"/>
</dbReference>
<dbReference type="CDD" id="cd03039">
    <property type="entry name" value="GST_N_Sigma_like"/>
    <property type="match status" value="1"/>
</dbReference>
<dbReference type="STRING" id="431595.K3WK13"/>
<dbReference type="InterPro" id="IPR004046">
    <property type="entry name" value="GST_C"/>
</dbReference>
<feature type="domain" description="GST N-terminal" evidence="1">
    <location>
        <begin position="4"/>
        <end position="81"/>
    </location>
</feature>
<evidence type="ECO:0008006" key="5">
    <source>
        <dbReference type="Google" id="ProtNLM"/>
    </source>
</evidence>
<reference evidence="4" key="1">
    <citation type="journal article" date="2010" name="Genome Biol.">
        <title>Genome sequence of the necrotrophic plant pathogen Pythium ultimum reveals original pathogenicity mechanisms and effector repertoire.</title>
        <authorList>
            <person name="Levesque C.A."/>
            <person name="Brouwer H."/>
            <person name="Cano L."/>
            <person name="Hamilton J.P."/>
            <person name="Holt C."/>
            <person name="Huitema E."/>
            <person name="Raffaele S."/>
            <person name="Robideau G.P."/>
            <person name="Thines M."/>
            <person name="Win J."/>
            <person name="Zerillo M.M."/>
            <person name="Beakes G.W."/>
            <person name="Boore J.L."/>
            <person name="Busam D."/>
            <person name="Dumas B."/>
            <person name="Ferriera S."/>
            <person name="Fuerstenberg S.I."/>
            <person name="Gachon C.M."/>
            <person name="Gaulin E."/>
            <person name="Govers F."/>
            <person name="Grenville-Briggs L."/>
            <person name="Horner N."/>
            <person name="Hostetler J."/>
            <person name="Jiang R.H."/>
            <person name="Johnson J."/>
            <person name="Krajaejun T."/>
            <person name="Lin H."/>
            <person name="Meijer H.J."/>
            <person name="Moore B."/>
            <person name="Morris P."/>
            <person name="Phuntmart V."/>
            <person name="Puiu D."/>
            <person name="Shetty J."/>
            <person name="Stajich J.E."/>
            <person name="Tripathy S."/>
            <person name="Wawra S."/>
            <person name="van West P."/>
            <person name="Whitty B.R."/>
            <person name="Coutinho P.M."/>
            <person name="Henrissat B."/>
            <person name="Martin F."/>
            <person name="Thomas P.D."/>
            <person name="Tyler B.M."/>
            <person name="De Vries R.P."/>
            <person name="Kamoun S."/>
            <person name="Yandell M."/>
            <person name="Tisserat N."/>
            <person name="Buell C.R."/>
        </authorList>
    </citation>
    <scope>NUCLEOTIDE SEQUENCE</scope>
    <source>
        <strain evidence="4">DAOM:BR144</strain>
    </source>
</reference>
<evidence type="ECO:0000259" key="2">
    <source>
        <dbReference type="PROSITE" id="PS50405"/>
    </source>
</evidence>
<keyword evidence="4" id="KW-1185">Reference proteome</keyword>
<dbReference type="OMA" id="CANEPEY"/>
<sequence length="204" mass="22423">MSAPQLKLTYFDGAGRAEVARLLFAFGSVNFVDERVTGEEFAALKPTLPLGQLPTLTVDGTVYSQSMAIMRYAAKMSGLFPEDPVQALRVDMISESLIELVNAMVNILFMEKDETVKAEKTKKLVEEAIPKTFGVLESFVQGKFFLGDDKPSYADVQLFDLVENGLKARLPEASVAAFPKLEAVMENVKANAHIAAYLAKHKKD</sequence>
<organism evidence="3 4">
    <name type="scientific">Globisporangium ultimum (strain ATCC 200006 / CBS 805.95 / DAOM BR144)</name>
    <name type="common">Pythium ultimum</name>
    <dbReference type="NCBI Taxonomy" id="431595"/>
    <lineage>
        <taxon>Eukaryota</taxon>
        <taxon>Sar</taxon>
        <taxon>Stramenopiles</taxon>
        <taxon>Oomycota</taxon>
        <taxon>Peronosporomycetes</taxon>
        <taxon>Pythiales</taxon>
        <taxon>Pythiaceae</taxon>
        <taxon>Globisporangium</taxon>
    </lineage>
</organism>
<dbReference type="Gene3D" id="1.20.1050.10">
    <property type="match status" value="1"/>
</dbReference>